<dbReference type="SUPFAM" id="SSF52540">
    <property type="entry name" value="P-loop containing nucleoside triphosphate hydrolases"/>
    <property type="match status" value="1"/>
</dbReference>
<dbReference type="GO" id="GO:0016887">
    <property type="term" value="F:ATP hydrolysis activity"/>
    <property type="evidence" value="ECO:0007669"/>
    <property type="project" value="InterPro"/>
</dbReference>
<dbReference type="InterPro" id="IPR015854">
    <property type="entry name" value="ABC_transpr_LolD-like"/>
</dbReference>
<sequence length="236" mass="26405">MAVILDVKGLHKIFRIHHTGKTIVGVGGVHFSLEEGEFLGITGKSGSGKSSLLKCIFRTYLPTRGTMVYCSERYGAIDLAQATEQQVIALRRREIGYASQFLNVLPRLTAMEVVVGKALEAGVSRDAAEREAREILRRFQLPEKLWDTYPHTFSGGEKLRLNLAKEMVKRPRLFLLDEPTASLDESSKRIVRDLLGEFKRAGTSMIGIFHDLDFMEQVVDREIRMNDGVIAGDIPA</sequence>
<dbReference type="EMBL" id="CP024955">
    <property type="protein sequence ID" value="ATY86123.1"/>
    <property type="molecule type" value="Genomic_DNA"/>
</dbReference>
<dbReference type="KEGG" id="kyr:CVV65_15315"/>
<dbReference type="InterPro" id="IPR003439">
    <property type="entry name" value="ABC_transporter-like_ATP-bd"/>
</dbReference>
<keyword evidence="1" id="KW-0547">Nucleotide-binding</keyword>
<accession>A0A2K8N9Z4</accession>
<evidence type="ECO:0000256" key="2">
    <source>
        <dbReference type="ARBA" id="ARBA00022840"/>
    </source>
</evidence>
<dbReference type="Proteomes" id="UP000231932">
    <property type="component" value="Chromosome"/>
</dbReference>
<evidence type="ECO:0000259" key="3">
    <source>
        <dbReference type="PROSITE" id="PS50893"/>
    </source>
</evidence>
<dbReference type="Pfam" id="PF00005">
    <property type="entry name" value="ABC_tran"/>
    <property type="match status" value="1"/>
</dbReference>
<proteinExistence type="predicted"/>
<keyword evidence="4" id="KW-0456">Lyase</keyword>
<keyword evidence="5" id="KW-1185">Reference proteome</keyword>
<gene>
    <name evidence="4" type="ORF">CVV65_15315</name>
</gene>
<dbReference type="GO" id="GO:0016829">
    <property type="term" value="F:lyase activity"/>
    <property type="evidence" value="ECO:0007669"/>
    <property type="project" value="UniProtKB-KW"/>
</dbReference>
<dbReference type="PROSITE" id="PS50893">
    <property type="entry name" value="ABC_TRANSPORTER_2"/>
    <property type="match status" value="1"/>
</dbReference>
<dbReference type="RefSeq" id="WP_100668872.1">
    <property type="nucleotide sequence ID" value="NZ_CP024955.1"/>
</dbReference>
<organism evidence="4 5">
    <name type="scientific">Kyrpidia spormannii</name>
    <dbReference type="NCBI Taxonomy" id="2055160"/>
    <lineage>
        <taxon>Bacteria</taxon>
        <taxon>Bacillati</taxon>
        <taxon>Bacillota</taxon>
        <taxon>Bacilli</taxon>
        <taxon>Bacillales</taxon>
        <taxon>Alicyclobacillaceae</taxon>
        <taxon>Kyrpidia</taxon>
    </lineage>
</organism>
<evidence type="ECO:0000256" key="1">
    <source>
        <dbReference type="ARBA" id="ARBA00022741"/>
    </source>
</evidence>
<dbReference type="GO" id="GO:0005524">
    <property type="term" value="F:ATP binding"/>
    <property type="evidence" value="ECO:0007669"/>
    <property type="project" value="UniProtKB-KW"/>
</dbReference>
<keyword evidence="2" id="KW-0067">ATP-binding</keyword>
<evidence type="ECO:0000313" key="5">
    <source>
        <dbReference type="Proteomes" id="UP000231932"/>
    </source>
</evidence>
<dbReference type="OrthoDB" id="9810992at2"/>
<dbReference type="SMART" id="SM00382">
    <property type="entry name" value="AAA"/>
    <property type="match status" value="1"/>
</dbReference>
<dbReference type="PANTHER" id="PTHR24220:SF86">
    <property type="entry name" value="ABC TRANSPORTER ABCH.1"/>
    <property type="match status" value="1"/>
</dbReference>
<name>A0A2K8N9Z4_9BACL</name>
<protein>
    <submittedName>
        <fullName evidence="4">Phosphonate C-P lyase system protein PhnL</fullName>
    </submittedName>
</protein>
<dbReference type="AlphaFoldDB" id="A0A2K8N9Z4"/>
<dbReference type="InterPro" id="IPR027417">
    <property type="entry name" value="P-loop_NTPase"/>
</dbReference>
<dbReference type="GO" id="GO:0005886">
    <property type="term" value="C:plasma membrane"/>
    <property type="evidence" value="ECO:0007669"/>
    <property type="project" value="TreeGrafter"/>
</dbReference>
<dbReference type="GO" id="GO:0022857">
    <property type="term" value="F:transmembrane transporter activity"/>
    <property type="evidence" value="ECO:0007669"/>
    <property type="project" value="TreeGrafter"/>
</dbReference>
<feature type="domain" description="ABC transporter" evidence="3">
    <location>
        <begin position="5"/>
        <end position="234"/>
    </location>
</feature>
<reference evidence="5" key="1">
    <citation type="submission" date="2017-11" db="EMBL/GenBank/DDBJ databases">
        <title>Complete Genome Sequence of Kyrpidia sp. Strain EA-1, a thermophilic, hydrogen-oxidizing Bacterium, isolated from the Azores.</title>
        <authorList>
            <person name="Reiner J.E."/>
            <person name="Lapp C.J."/>
            <person name="Bunk B."/>
            <person name="Gescher J."/>
        </authorList>
    </citation>
    <scope>NUCLEOTIDE SEQUENCE [LARGE SCALE GENOMIC DNA]</scope>
    <source>
        <strain evidence="5">EA-1</strain>
    </source>
</reference>
<dbReference type="PANTHER" id="PTHR24220">
    <property type="entry name" value="IMPORT ATP-BINDING PROTEIN"/>
    <property type="match status" value="1"/>
</dbReference>
<dbReference type="InterPro" id="IPR003593">
    <property type="entry name" value="AAA+_ATPase"/>
</dbReference>
<dbReference type="Gene3D" id="3.40.50.300">
    <property type="entry name" value="P-loop containing nucleotide triphosphate hydrolases"/>
    <property type="match status" value="1"/>
</dbReference>
<evidence type="ECO:0000313" key="4">
    <source>
        <dbReference type="EMBL" id="ATY86123.1"/>
    </source>
</evidence>